<evidence type="ECO:0000256" key="1">
    <source>
        <dbReference type="ARBA" id="ARBA00006586"/>
    </source>
</evidence>
<evidence type="ECO:0000313" key="7">
    <source>
        <dbReference type="Proteomes" id="UP000219621"/>
    </source>
</evidence>
<dbReference type="Pfam" id="PF01804">
    <property type="entry name" value="Penicil_amidase"/>
    <property type="match status" value="1"/>
</dbReference>
<dbReference type="InterPro" id="IPR002692">
    <property type="entry name" value="S45"/>
</dbReference>
<dbReference type="InterPro" id="IPR023343">
    <property type="entry name" value="Penicillin_amidase_dom1"/>
</dbReference>
<feature type="active site" description="Nucleophile" evidence="4">
    <location>
        <position position="234"/>
    </location>
</feature>
<dbReference type="InterPro" id="IPR043147">
    <property type="entry name" value="Penicillin_amidase_A-knob"/>
</dbReference>
<dbReference type="InterPro" id="IPR029055">
    <property type="entry name" value="Ntn_hydrolases_N"/>
</dbReference>
<keyword evidence="7" id="KW-1185">Reference proteome</keyword>
<evidence type="ECO:0000256" key="4">
    <source>
        <dbReference type="PIRSR" id="PIRSR001227-1"/>
    </source>
</evidence>
<gene>
    <name evidence="6" type="ORF">SAMN05421508_103412</name>
</gene>
<keyword evidence="3" id="KW-0865">Zymogen</keyword>
<dbReference type="CDD" id="cd03747">
    <property type="entry name" value="Ntn_PGA_like"/>
    <property type="match status" value="1"/>
</dbReference>
<dbReference type="AlphaFoldDB" id="A0A286GGT4"/>
<organism evidence="6 7">
    <name type="scientific">Caenispirillum bisanense</name>
    <dbReference type="NCBI Taxonomy" id="414052"/>
    <lineage>
        <taxon>Bacteria</taxon>
        <taxon>Pseudomonadati</taxon>
        <taxon>Pseudomonadota</taxon>
        <taxon>Alphaproteobacteria</taxon>
        <taxon>Rhodospirillales</taxon>
        <taxon>Novispirillaceae</taxon>
        <taxon>Caenispirillum</taxon>
    </lineage>
</organism>
<dbReference type="RefSeq" id="WP_176525099.1">
    <property type="nucleotide sequence ID" value="NZ_OCNJ01000003.1"/>
</dbReference>
<evidence type="ECO:0000256" key="3">
    <source>
        <dbReference type="ARBA" id="ARBA00023145"/>
    </source>
</evidence>
<dbReference type="GO" id="GO:0017000">
    <property type="term" value="P:antibiotic biosynthetic process"/>
    <property type="evidence" value="ECO:0007669"/>
    <property type="project" value="InterPro"/>
</dbReference>
<comment type="similarity">
    <text evidence="1">Belongs to the peptidase S45 family.</text>
</comment>
<dbReference type="Proteomes" id="UP000219621">
    <property type="component" value="Unassembled WGS sequence"/>
</dbReference>
<feature type="binding site" evidence="5">
    <location>
        <position position="309"/>
    </location>
    <ligand>
        <name>Ca(2+)</name>
        <dbReference type="ChEBI" id="CHEBI:29108"/>
    </ligand>
</feature>
<keyword evidence="5" id="KW-0106">Calcium</keyword>
<dbReference type="Gene3D" id="3.60.20.10">
    <property type="entry name" value="Glutamine Phosphoribosylpyrophosphate, subunit 1, domain 1"/>
    <property type="match status" value="1"/>
</dbReference>
<dbReference type="PANTHER" id="PTHR34218">
    <property type="entry name" value="PEPTIDASE S45 PENICILLIN AMIDASE"/>
    <property type="match status" value="1"/>
</dbReference>
<comment type="cofactor">
    <cofactor evidence="5">
        <name>Ca(2+)</name>
        <dbReference type="ChEBI" id="CHEBI:29108"/>
    </cofactor>
    <text evidence="5">Binds 1 Ca(2+) ion per dimer.</text>
</comment>
<feature type="binding site" evidence="5">
    <location>
        <position position="181"/>
    </location>
    <ligand>
        <name>Ca(2+)</name>
        <dbReference type="ChEBI" id="CHEBI:29108"/>
    </ligand>
</feature>
<proteinExistence type="inferred from homology"/>
<dbReference type="SUPFAM" id="SSF56235">
    <property type="entry name" value="N-terminal nucleophile aminohydrolases (Ntn hydrolases)"/>
    <property type="match status" value="1"/>
</dbReference>
<dbReference type="EMBL" id="OCNJ01000003">
    <property type="protein sequence ID" value="SOD94214.1"/>
    <property type="molecule type" value="Genomic_DNA"/>
</dbReference>
<dbReference type="PANTHER" id="PTHR34218:SF4">
    <property type="entry name" value="ACYL-HOMOSERINE LACTONE ACYLASE QUIP"/>
    <property type="match status" value="1"/>
</dbReference>
<accession>A0A286GGT4</accession>
<reference evidence="6 7" key="1">
    <citation type="submission" date="2017-09" db="EMBL/GenBank/DDBJ databases">
        <authorList>
            <person name="Ehlers B."/>
            <person name="Leendertz F.H."/>
        </authorList>
    </citation>
    <scope>NUCLEOTIDE SEQUENCE [LARGE SCALE GENOMIC DNA]</scope>
    <source>
        <strain evidence="6 7">USBA 140</strain>
    </source>
</reference>
<evidence type="ECO:0000256" key="5">
    <source>
        <dbReference type="PIRSR" id="PIRSR001227-2"/>
    </source>
</evidence>
<evidence type="ECO:0000313" key="6">
    <source>
        <dbReference type="EMBL" id="SOD94214.1"/>
    </source>
</evidence>
<dbReference type="Gene3D" id="1.10.439.10">
    <property type="entry name" value="Penicillin Amidohydrolase, domain 1"/>
    <property type="match status" value="1"/>
</dbReference>
<dbReference type="Gene3D" id="2.30.120.10">
    <property type="match status" value="1"/>
</dbReference>
<name>A0A286GGT4_9PROT</name>
<protein>
    <submittedName>
        <fullName evidence="6">Penicillin amidase</fullName>
    </submittedName>
</protein>
<evidence type="ECO:0000256" key="2">
    <source>
        <dbReference type="ARBA" id="ARBA00022801"/>
    </source>
</evidence>
<dbReference type="InterPro" id="IPR014395">
    <property type="entry name" value="Pen/GL7ACA/AHL_acylase"/>
</dbReference>
<dbReference type="Gene3D" id="1.10.1400.10">
    <property type="match status" value="1"/>
</dbReference>
<feature type="binding site" evidence="5">
    <location>
        <position position="306"/>
    </location>
    <ligand>
        <name>Ca(2+)</name>
        <dbReference type="ChEBI" id="CHEBI:29108"/>
    </ligand>
</feature>
<keyword evidence="5" id="KW-0479">Metal-binding</keyword>
<dbReference type="InterPro" id="IPR043146">
    <property type="entry name" value="Penicillin_amidase_N_B-knob"/>
</dbReference>
<dbReference type="GO" id="GO:0016811">
    <property type="term" value="F:hydrolase activity, acting on carbon-nitrogen (but not peptide) bonds, in linear amides"/>
    <property type="evidence" value="ECO:0007669"/>
    <property type="project" value="InterPro"/>
</dbReference>
<keyword evidence="2" id="KW-0378">Hydrolase</keyword>
<dbReference type="PIRSF" id="PIRSF001227">
    <property type="entry name" value="Pen_acylase"/>
    <property type="match status" value="1"/>
</dbReference>
<dbReference type="GO" id="GO:0046872">
    <property type="term" value="F:metal ion binding"/>
    <property type="evidence" value="ECO:0007669"/>
    <property type="project" value="UniProtKB-KW"/>
</dbReference>
<sequence>MPATLAAVAVLAGGAVWGVFQASRPTVEGSLTLGALEGPATVVRDAHGIPTLTAGTTRDAYALLGFVHAQDRFLQMEMMRRLGAGRLAEVIGERGVGIDRWSRTLGLYRRANAAVAGLDDATQEALAAYADGVNAWLAESGQVLPPALLALGVAPEPWRPADSLVWQRLMALRLAGNWPDELLRARLLERLPPDRVAALWPEDDDATPVTLPVPLREAALPPAPPAEFAPTLASNVWSLAPHRSATGGAILANDPHLGFEAPILWYLATVRTPDWELAGATVPGVPFHLIGRNAGLGWGITTTHADTMDLFVETLADDSRTYLTPSGPRPFETRDELIKVRGGEPVALTVRETRHGPVVSDLAAFAGAGAPGQVTALAATALRPRDRTPDALYRLNHAADAAAAHEALRLFEAPMQNVFFADTAGATGFVSAGLVPVRRAGDGTLPVPGADGSHDWTGFVPYDDLPQATTPPAGVLMNANNRVVPEDYPHLIAAEWPAPWRAVRAEALLARKDRHGLSDSAAMQVDALSTAAQALLPRMLAALPAESAPSQARALLAGWDFRERAERPEPLLFALWLREAERAVFADDLGPAFDDWDGEREQAMLAALAGDASWCDDRGTEGAIESCGALLGAALDRAVAAGSARWGEDLRSWRWGDAHRAAFVNRIYGMLPVVGDFANRRPPLDGGNHTLLRAGWRSGEGLAFDAVHGAGLRMVLDMAQPDRSRFVIATGQSENPLSPHYDDQMMLWLKGELLELDGEPVSVLRLNHDD</sequence>